<dbReference type="InterPro" id="IPR036291">
    <property type="entry name" value="NAD(P)-bd_dom_sf"/>
</dbReference>
<dbReference type="InterPro" id="IPR001509">
    <property type="entry name" value="Epimerase_deHydtase"/>
</dbReference>
<evidence type="ECO:0000256" key="1">
    <source>
        <dbReference type="SAM" id="MobiDB-lite"/>
    </source>
</evidence>
<dbReference type="AlphaFoldDB" id="A0A544YLI7"/>
<accession>A0A544YLI7</accession>
<dbReference type="RefSeq" id="WP_142623315.1">
    <property type="nucleotide sequence ID" value="NZ_VIRM01000044.1"/>
</dbReference>
<feature type="domain" description="NAD-dependent epimerase/dehydratase" evidence="2">
    <location>
        <begin position="3"/>
        <end position="70"/>
    </location>
</feature>
<dbReference type="SUPFAM" id="SSF51735">
    <property type="entry name" value="NAD(P)-binding Rossmann-fold domains"/>
    <property type="match status" value="1"/>
</dbReference>
<evidence type="ECO:0000259" key="2">
    <source>
        <dbReference type="Pfam" id="PF01370"/>
    </source>
</evidence>
<name>A0A544YLI7_9ACTN</name>
<protein>
    <submittedName>
        <fullName evidence="3">NAD-dependent epimerase/dehydratase family protein</fullName>
    </submittedName>
</protein>
<evidence type="ECO:0000313" key="4">
    <source>
        <dbReference type="Proteomes" id="UP000316541"/>
    </source>
</evidence>
<gene>
    <name evidence="3" type="ORF">FLX08_28740</name>
</gene>
<dbReference type="Pfam" id="PF01370">
    <property type="entry name" value="Epimerase"/>
    <property type="match status" value="1"/>
</dbReference>
<comment type="caution">
    <text evidence="3">The sequence shown here is derived from an EMBL/GenBank/DDBJ whole genome shotgun (WGS) entry which is preliminary data.</text>
</comment>
<evidence type="ECO:0000313" key="3">
    <source>
        <dbReference type="EMBL" id="TQS17546.1"/>
    </source>
</evidence>
<dbReference type="EMBL" id="VIRM01000044">
    <property type="protein sequence ID" value="TQS17546.1"/>
    <property type="molecule type" value="Genomic_DNA"/>
</dbReference>
<reference evidence="3 4" key="1">
    <citation type="submission" date="2019-07" db="EMBL/GenBank/DDBJ databases">
        <title>Microbispora hainanensis DSM 45428.</title>
        <authorList>
            <person name="Thawai C."/>
        </authorList>
    </citation>
    <scope>NUCLEOTIDE SEQUENCE [LARGE SCALE GENOMIC DNA]</scope>
    <source>
        <strain evidence="3 4">DSM 45428</strain>
    </source>
</reference>
<proteinExistence type="predicted"/>
<dbReference type="Gene3D" id="3.40.50.720">
    <property type="entry name" value="NAD(P)-binding Rossmann-like Domain"/>
    <property type="match status" value="1"/>
</dbReference>
<organism evidence="3 4">
    <name type="scientific">Microbispora hainanensis</name>
    <dbReference type="NCBI Taxonomy" id="568844"/>
    <lineage>
        <taxon>Bacteria</taxon>
        <taxon>Bacillati</taxon>
        <taxon>Actinomycetota</taxon>
        <taxon>Actinomycetes</taxon>
        <taxon>Streptosporangiales</taxon>
        <taxon>Streptosporangiaceae</taxon>
        <taxon>Microbispora</taxon>
    </lineage>
</organism>
<feature type="region of interest" description="Disordered" evidence="1">
    <location>
        <begin position="32"/>
        <end position="51"/>
    </location>
</feature>
<sequence length="336" mass="36930">MKILVIGGSVFLGRAIVDEALRRGHEVTTFNRGRSGTDLPGVEAVRGDRESSDDLRRLADGRQWDAVIDVCGFVPRVVLESVRALSGHAPHYTFISSISAYPDWPDKPGVDETFPRHKCPPDADAEFGDYGVLKAGCERAVEQHFDGGALVIQPGLILGPHENVGRLPWWLTRISRGGRVLAPGNPAFPMQLIDARDIAAFTLDHAAKGTTGRYMTGGVQANTTYGDWLNDCAEVTGSDAELVWVDDAFLVDQGVEMWTELPLWAPEADNQGVWTHSSAKAIAAGLTCRPVRETVRDTWEWLKDIPEERRSFGGRMHHGIDPDKEARILAAWDARS</sequence>
<dbReference type="Proteomes" id="UP000316541">
    <property type="component" value="Unassembled WGS sequence"/>
</dbReference>